<gene>
    <name evidence="4" type="ORF">CCS41_06580</name>
</gene>
<dbReference type="Pfam" id="PF24622">
    <property type="entry name" value="TMP_4"/>
    <property type="match status" value="1"/>
</dbReference>
<dbReference type="Proteomes" id="UP000261875">
    <property type="component" value="Chromosome"/>
</dbReference>
<dbReference type="NCBIfam" id="TIGR01541">
    <property type="entry name" value="tape_meas_lam_C"/>
    <property type="match status" value="1"/>
</dbReference>
<dbReference type="OrthoDB" id="79849at2"/>
<dbReference type="Pfam" id="PF06791">
    <property type="entry name" value="TMP_2"/>
    <property type="match status" value="1"/>
</dbReference>
<name>A0A2U8I4X7_9GAMM</name>
<organism evidence="4 5">
    <name type="scientific">Candidatus Fukatsuia symbiotica</name>
    <dbReference type="NCBI Taxonomy" id="1878942"/>
    <lineage>
        <taxon>Bacteria</taxon>
        <taxon>Pseudomonadati</taxon>
        <taxon>Pseudomonadota</taxon>
        <taxon>Gammaproteobacteria</taxon>
        <taxon>Enterobacterales</taxon>
        <taxon>Yersiniaceae</taxon>
        <taxon>Candidatus Fukatsuia</taxon>
    </lineage>
</organism>
<evidence type="ECO:0000259" key="2">
    <source>
        <dbReference type="Pfam" id="PF06791"/>
    </source>
</evidence>
<accession>A0A2U8I4X7</accession>
<evidence type="ECO:0000313" key="4">
    <source>
        <dbReference type="EMBL" id="AWK14216.1"/>
    </source>
</evidence>
<keyword evidence="5" id="KW-1185">Reference proteome</keyword>
<feature type="domain" description="Bacteriophage tail tape measure N-terminal" evidence="2">
    <location>
        <begin position="202"/>
        <end position="402"/>
    </location>
</feature>
<reference evidence="4 5" key="1">
    <citation type="submission" date="2017-05" db="EMBL/GenBank/DDBJ databases">
        <title>Genome sequence of Candidatus Fukatsuia symbiotica and Candidatus Hamiltonella defensa from Acyrthosiphon pisum strain 5D.</title>
        <authorList>
            <person name="Patel V.A."/>
            <person name="Chevignon G."/>
            <person name="Russell J.A."/>
            <person name="Oliver K.M."/>
        </authorList>
    </citation>
    <scope>NUCLEOTIDE SEQUENCE [LARGE SCALE GENOMIC DNA]</scope>
    <source>
        <strain evidence="4 5">5D</strain>
    </source>
</reference>
<evidence type="ECO:0000259" key="3">
    <source>
        <dbReference type="Pfam" id="PF09718"/>
    </source>
</evidence>
<dbReference type="InterPro" id="IPR006431">
    <property type="entry name" value="Phage_tape_meas_C"/>
</dbReference>
<dbReference type="Pfam" id="PF09718">
    <property type="entry name" value="Tape_meas_lam_C"/>
    <property type="match status" value="1"/>
</dbReference>
<feature type="coiled-coil region" evidence="1">
    <location>
        <begin position="627"/>
        <end position="708"/>
    </location>
</feature>
<dbReference type="STRING" id="1878942.GCA_900128755_00449"/>
<evidence type="ECO:0000256" key="1">
    <source>
        <dbReference type="SAM" id="Coils"/>
    </source>
</evidence>
<dbReference type="InterPro" id="IPR009628">
    <property type="entry name" value="Phage_tape_measure_N"/>
</dbReference>
<feature type="domain" description="Bacteriophage tail tape measure C-terminal" evidence="3">
    <location>
        <begin position="768"/>
        <end position="843"/>
    </location>
</feature>
<dbReference type="KEGG" id="fsm:CCS41_06580"/>
<evidence type="ECO:0000313" key="5">
    <source>
        <dbReference type="Proteomes" id="UP000261875"/>
    </source>
</evidence>
<proteinExistence type="predicted"/>
<protein>
    <submittedName>
        <fullName evidence="4">Phage tail tape measure protein</fullName>
    </submittedName>
</protein>
<dbReference type="AlphaFoldDB" id="A0A2U8I4X7"/>
<keyword evidence="1" id="KW-0175">Coiled coil</keyword>
<sequence length="857" mass="94179">MTEIATISLRVDTSNLEKGDRALAHFGDTAARTAAQAEDFNSSFTPATRTLNAFGHQTHQANLSLQQQRDELHRLLGKIHPVTAAFGKLDEREAQLRRYKNLPFLDKDTFDQAARAIHQARDELAQAAQARTAEGRAAAAQAAADKVAAQAKNAFIAKLREQSECQGKTTAEILAYKAAQLGVTQQAAPFIATLREQENSWKKGTISAGQYRMALRQLPMQFTDIATSIAGGMPLYLIAIQQGGQIRDSFGGIANALKAMGQWLTPTKILLGGAATALASIGLAYYRGAQESSTFNKQLILTGQYAGKTATQLQQLAKKLSGDGLTQSALSAALAQVVGSGAFDSTQIEQVSVAAAKMAAATGQSVDDTVKHFTRLQEEPLTAVKALDKQLHFLTASEYEQIAALERAGNTLGAARLAMEAYANALKTRADDIVANLGTMEKAWYSLKNTAKSAWNAMLNIGRDKTIQDELALAEAHLNAARKGFFNRTRIKALENKKTALLEKQFQDELAAARKKAHHTAEAIEKAALQRRDHWRERYANQAQQRSKELKKFNEIATRFSPQEQARIRAAIEARFPDEKRKKSPPIRQATGRPAAVYRDDAATRALLESCQRVAMLREQATLTTSMSEQEKQQVRFTQQIADLKTKSLLTADQQSLLARAKEINASLQLEAQLSRENSQRQKALAALKQMEDTSQSLARLNAQQQARFGLTDKQAKRVDQTFQLDNTYQKQKEGITDAEQLEKITAAYLRAKQELHTGFHQEKMNEGNWLAGMKQGITEYVETAHHVFAATQKLASTTLGNLSSMMTELTTTGQANLKNFATAFLTNIVDIINRLLIAQAIQAAMGWIGGRLQLTL</sequence>
<dbReference type="EMBL" id="CP021659">
    <property type="protein sequence ID" value="AWK14216.1"/>
    <property type="molecule type" value="Genomic_DNA"/>
</dbReference>